<dbReference type="AlphaFoldDB" id="A0A2K1QNS5"/>
<evidence type="ECO:0000313" key="9">
    <source>
        <dbReference type="EMBL" id="PNS16579.1"/>
    </source>
</evidence>
<keyword evidence="3 7" id="KW-0812">Transmembrane</keyword>
<keyword evidence="2" id="KW-1003">Cell membrane</keyword>
<reference evidence="9 10" key="1">
    <citation type="submission" date="2017-06" db="EMBL/GenBank/DDBJ databases">
        <title>Draft genome sequence of a variant of Elsinoe murrayae.</title>
        <authorList>
            <person name="Cheng Q."/>
        </authorList>
    </citation>
    <scope>NUCLEOTIDE SEQUENCE [LARGE SCALE GENOMIC DNA]</scope>
    <source>
        <strain evidence="9 10">CQ-2017a</strain>
    </source>
</reference>
<evidence type="ECO:0000259" key="8">
    <source>
        <dbReference type="Pfam" id="PF02656"/>
    </source>
</evidence>
<feature type="compositionally biased region" description="Polar residues" evidence="6">
    <location>
        <begin position="7"/>
        <end position="32"/>
    </location>
</feature>
<keyword evidence="5 7" id="KW-0472">Membrane</keyword>
<accession>A0A2K1QNS5</accession>
<dbReference type="Pfam" id="PF02656">
    <property type="entry name" value="DUF202"/>
    <property type="match status" value="1"/>
</dbReference>
<dbReference type="PANTHER" id="PTHR34187">
    <property type="entry name" value="FGR18P"/>
    <property type="match status" value="1"/>
</dbReference>
<gene>
    <name evidence="9" type="ORF">CAC42_79</name>
</gene>
<dbReference type="InterPro" id="IPR052053">
    <property type="entry name" value="IM_YidH-like"/>
</dbReference>
<evidence type="ECO:0000256" key="3">
    <source>
        <dbReference type="ARBA" id="ARBA00022692"/>
    </source>
</evidence>
<feature type="transmembrane region" description="Helical" evidence="7">
    <location>
        <begin position="482"/>
        <end position="503"/>
    </location>
</feature>
<evidence type="ECO:0000256" key="5">
    <source>
        <dbReference type="ARBA" id="ARBA00023136"/>
    </source>
</evidence>
<dbReference type="OrthoDB" id="199599at2759"/>
<dbReference type="Proteomes" id="UP000243797">
    <property type="component" value="Unassembled WGS sequence"/>
</dbReference>
<name>A0A2K1QNS5_9PEZI</name>
<feature type="region of interest" description="Disordered" evidence="6">
    <location>
        <begin position="235"/>
        <end position="330"/>
    </location>
</feature>
<proteinExistence type="predicted"/>
<evidence type="ECO:0000256" key="2">
    <source>
        <dbReference type="ARBA" id="ARBA00022475"/>
    </source>
</evidence>
<evidence type="ECO:0000313" key="10">
    <source>
        <dbReference type="Proteomes" id="UP000243797"/>
    </source>
</evidence>
<feature type="transmembrane region" description="Helical" evidence="7">
    <location>
        <begin position="443"/>
        <end position="462"/>
    </location>
</feature>
<keyword evidence="4 7" id="KW-1133">Transmembrane helix</keyword>
<feature type="compositionally biased region" description="Polar residues" evidence="6">
    <location>
        <begin position="269"/>
        <end position="278"/>
    </location>
</feature>
<evidence type="ECO:0000256" key="4">
    <source>
        <dbReference type="ARBA" id="ARBA00022989"/>
    </source>
</evidence>
<sequence>MPLPCSPVSTSAGDDTSTSQSQSAVNSDSEGSLITPRPGPSAPDQRTEHTLSKPAQPSAEAFKRSTSFKDWRTNIYRERAEAESEQSEIEQAFESGHAIGVSSPTSDTASKQPAHTGASPSEPPKLEQQFSAIVTVASVEPARPSSPVSTIRSVKSARSRSESPSSHKVKSKSKSSGSGSASPVLTRKATDPERQRSVAFHPSSFPRPPLGEDGVSPHTSFNAYLMARKASPRGSLYDAPHLMEDNESSADENTAILRRASAKTGVGTGNTYGTSKLSENAEPHAEGYEAAPEDGAPSRRPKVSPAPPRDRPSPASSPSQNDTEDKDTQDSWWRALFEKYGSIELENKGSVARDHLALERTFLAWLRTSLSFASIGIAVTQLFRLNTALRDNDAMNGTQAVVVSSGANTLAGSGPPRIHESRFLTALATSPELKKLSRVGKPLGATFLGVAILILFVGFHRYFESQHYVIRGKFPASRGSVILVSVVAAALIVSSLVVILGIAPSSV</sequence>
<feature type="region of interest" description="Disordered" evidence="6">
    <location>
        <begin position="1"/>
        <end position="218"/>
    </location>
</feature>
<feature type="compositionally biased region" description="Low complexity" evidence="6">
    <location>
        <begin position="174"/>
        <end position="183"/>
    </location>
</feature>
<dbReference type="PANTHER" id="PTHR34187:SF2">
    <property type="entry name" value="DUF202 DOMAIN-CONTAINING PROTEIN"/>
    <property type="match status" value="1"/>
</dbReference>
<dbReference type="InterPro" id="IPR003807">
    <property type="entry name" value="DUF202"/>
</dbReference>
<comment type="caution">
    <text evidence="9">The sequence shown here is derived from an EMBL/GenBank/DDBJ whole genome shotgun (WGS) entry which is preliminary data.</text>
</comment>
<dbReference type="InParanoid" id="A0A2K1QNS5"/>
<comment type="subcellular location">
    <subcellularLocation>
        <location evidence="1">Cell membrane</location>
        <topology evidence="1">Multi-pass membrane protein</topology>
    </subcellularLocation>
</comment>
<evidence type="ECO:0000256" key="6">
    <source>
        <dbReference type="SAM" id="MobiDB-lite"/>
    </source>
</evidence>
<feature type="domain" description="DUF202" evidence="8">
    <location>
        <begin position="353"/>
        <end position="467"/>
    </location>
</feature>
<dbReference type="GO" id="GO:0005886">
    <property type="term" value="C:plasma membrane"/>
    <property type="evidence" value="ECO:0007669"/>
    <property type="project" value="UniProtKB-SubCell"/>
</dbReference>
<feature type="compositionally biased region" description="Polar residues" evidence="6">
    <location>
        <begin position="102"/>
        <end position="113"/>
    </location>
</feature>
<organism evidence="9 10">
    <name type="scientific">Sphaceloma murrayae</name>
    <dbReference type="NCBI Taxonomy" id="2082308"/>
    <lineage>
        <taxon>Eukaryota</taxon>
        <taxon>Fungi</taxon>
        <taxon>Dikarya</taxon>
        <taxon>Ascomycota</taxon>
        <taxon>Pezizomycotina</taxon>
        <taxon>Dothideomycetes</taxon>
        <taxon>Dothideomycetidae</taxon>
        <taxon>Myriangiales</taxon>
        <taxon>Elsinoaceae</taxon>
        <taxon>Sphaceloma</taxon>
    </lineage>
</organism>
<feature type="compositionally biased region" description="Basic and acidic residues" evidence="6">
    <location>
        <begin position="61"/>
        <end position="82"/>
    </location>
</feature>
<protein>
    <recommendedName>
        <fullName evidence="8">DUF202 domain-containing protein</fullName>
    </recommendedName>
</protein>
<evidence type="ECO:0000256" key="1">
    <source>
        <dbReference type="ARBA" id="ARBA00004651"/>
    </source>
</evidence>
<keyword evidence="10" id="KW-1185">Reference proteome</keyword>
<dbReference type="EMBL" id="NKHZ01000057">
    <property type="protein sequence ID" value="PNS16579.1"/>
    <property type="molecule type" value="Genomic_DNA"/>
</dbReference>
<evidence type="ECO:0000256" key="7">
    <source>
        <dbReference type="SAM" id="Phobius"/>
    </source>
</evidence>